<evidence type="ECO:0000313" key="3">
    <source>
        <dbReference type="Proteomes" id="UP000054172"/>
    </source>
</evidence>
<organism evidence="2 3">
    <name type="scientific">Candidatus [Bacteroides] periocalifornicus</name>
    <dbReference type="NCBI Taxonomy" id="1702214"/>
    <lineage>
        <taxon>Bacteria</taxon>
        <taxon>Pseudomonadati</taxon>
        <taxon>Bacteroidota</taxon>
    </lineage>
</organism>
<reference evidence="2" key="1">
    <citation type="submission" date="2015-08" db="EMBL/GenBank/DDBJ databases">
        <title>Candidatus Bacteriodes Periocalifornicus.</title>
        <authorList>
            <person name="McLean J.S."/>
            <person name="Kelley S."/>
        </authorList>
    </citation>
    <scope>NUCLEOTIDE SEQUENCE [LARGE SCALE GENOMIC DNA]</scope>
    <source>
        <strain evidence="2">12B</strain>
    </source>
</reference>
<evidence type="ECO:0000256" key="1">
    <source>
        <dbReference type="SAM" id="SignalP"/>
    </source>
</evidence>
<dbReference type="EMBL" id="LIIK01000003">
    <property type="protein sequence ID" value="KQM09526.1"/>
    <property type="molecule type" value="Genomic_DNA"/>
</dbReference>
<dbReference type="Gene3D" id="2.130.10.10">
    <property type="entry name" value="YVTN repeat-like/Quinoprotein amine dehydrogenase"/>
    <property type="match status" value="1"/>
</dbReference>
<feature type="signal peptide" evidence="1">
    <location>
        <begin position="1"/>
        <end position="20"/>
    </location>
</feature>
<gene>
    <name evidence="2" type="ORF">AL399_01160</name>
</gene>
<proteinExistence type="predicted"/>
<keyword evidence="1" id="KW-0732">Signal</keyword>
<dbReference type="PATRIC" id="fig|1702214.3.peg.1706"/>
<dbReference type="InterPro" id="IPR015943">
    <property type="entry name" value="WD40/YVTN_repeat-like_dom_sf"/>
</dbReference>
<dbReference type="SUPFAM" id="SSF69304">
    <property type="entry name" value="Tricorn protease N-terminal domain"/>
    <property type="match status" value="1"/>
</dbReference>
<dbReference type="AlphaFoldDB" id="A0A0Q4BAZ0"/>
<feature type="chain" id="PRO_5006212572" description="Lipoprotein" evidence="1">
    <location>
        <begin position="21"/>
        <end position="396"/>
    </location>
</feature>
<dbReference type="Proteomes" id="UP000054172">
    <property type="component" value="Unassembled WGS sequence"/>
</dbReference>
<evidence type="ECO:0008006" key="4">
    <source>
        <dbReference type="Google" id="ProtNLM"/>
    </source>
</evidence>
<protein>
    <recommendedName>
        <fullName evidence="4">Lipoprotein</fullName>
    </recommendedName>
</protein>
<comment type="caution">
    <text evidence="2">The sequence shown here is derived from an EMBL/GenBank/DDBJ whole genome shotgun (WGS) entry which is preliminary data.</text>
</comment>
<dbReference type="PROSITE" id="PS51257">
    <property type="entry name" value="PROKAR_LIPOPROTEIN"/>
    <property type="match status" value="1"/>
</dbReference>
<name>A0A0Q4BAZ0_9BACT</name>
<evidence type="ECO:0000313" key="2">
    <source>
        <dbReference type="EMBL" id="KQM09526.1"/>
    </source>
</evidence>
<sequence>MNRFIIRRTVLAIGLLGALAAAYSCQKQEDSNPLPVLDTQHFVYVHYLDQKAAYLGTFSDLSAKTTDNSQGYEFGFGCYLFAHKDIVLLPEGKFGDKIHKFTRGTKGELVQAGSKTFGQGAQPGEVNFASDELAYVMLHGLGKISLLNPQNLDEVGVIDLSSYATQDNNPDLGCNVIRDGKLYVALNQLSTPHTPYPGTGAEVAIVNLKEGKVEKVVKDARTGVVGLFRHSDAIVDERGDIYFYSAGNNFNKAENEGFIRIKKGSDEWDADYLFNLSQTPIKGQAGMGQYIIKFFYAGEGIVYSCLKITDQEFNILQKDFQPVKIDLWNKTIEKLNLPLTDSNGSFAIAKYREFIVFGMSCAGGVGYYTYNTVTGECSQRPVVTAVGVPSSLLAFE</sequence>
<accession>A0A0Q4BAZ0</accession>
<keyword evidence="3" id="KW-1185">Reference proteome</keyword>
<dbReference type="STRING" id="1702214.AL399_01160"/>